<name>A0A401S233_CHIPU</name>
<dbReference type="GO" id="GO:0060205">
    <property type="term" value="C:cytoplasmic vesicle lumen"/>
    <property type="evidence" value="ECO:0007669"/>
    <property type="project" value="UniProtKB-SubCell"/>
</dbReference>
<sequence>MAGVTSRAVFTKPKVELHCHLDGAIRLKTILHFAKKRKIQIPAENEDELHKLITCSKPSTLTEVLSKFSYYMPVIAGDREAIQQIAYELAEDKAKEGIVYLEARYSPHYLANCNVHPIPWGQTEGDVSPDEVVHLVNQGFQRGQCDFGIKVRSILCCIRHMEAWSLEIVELCQKYRNAGVVGIDLAGDELMDAESHPGHVQAYEMAVKCGIHRTVHAGEAGPASVVREALEIFKSERVGHGYAIISDPVLYKEILEKKIHIEACPQSSVLTGACDPDFTKHPVVTFKKDKANFSLNTDDPLIFGSTIYTDYNIAAEHMTFTEGDFMEMNLNAATSSFLCPKEKENLLNYLKRKYGMAQDVCY</sequence>
<dbReference type="GO" id="GO:0043103">
    <property type="term" value="P:hypoxanthine salvage"/>
    <property type="evidence" value="ECO:0007669"/>
    <property type="project" value="TreeGrafter"/>
</dbReference>
<dbReference type="PROSITE" id="PS00485">
    <property type="entry name" value="A_DEAMINASE"/>
    <property type="match status" value="1"/>
</dbReference>
<dbReference type="Proteomes" id="UP000287033">
    <property type="component" value="Unassembled WGS sequence"/>
</dbReference>
<evidence type="ECO:0000256" key="3">
    <source>
        <dbReference type="ARBA" id="ARBA00004321"/>
    </source>
</evidence>
<dbReference type="GO" id="GO:0009897">
    <property type="term" value="C:external side of plasma membrane"/>
    <property type="evidence" value="ECO:0007669"/>
    <property type="project" value="TreeGrafter"/>
</dbReference>
<dbReference type="InterPro" id="IPR006650">
    <property type="entry name" value="A/AMP_deam_AS"/>
</dbReference>
<evidence type="ECO:0000313" key="12">
    <source>
        <dbReference type="Proteomes" id="UP000287033"/>
    </source>
</evidence>
<evidence type="ECO:0000256" key="1">
    <source>
        <dbReference type="ARBA" id="ARBA00001947"/>
    </source>
</evidence>
<dbReference type="STRING" id="137246.A0A401S233"/>
<dbReference type="GO" id="GO:0060169">
    <property type="term" value="P:negative regulation of adenosine receptor signaling pathway"/>
    <property type="evidence" value="ECO:0007669"/>
    <property type="project" value="TreeGrafter"/>
</dbReference>
<keyword evidence="8" id="KW-0378">Hydrolase</keyword>
<comment type="caution">
    <text evidence="11">The sequence shown here is derived from an EMBL/GenBank/DDBJ whole genome shotgun (WGS) entry which is preliminary data.</text>
</comment>
<dbReference type="AlphaFoldDB" id="A0A401S233"/>
<dbReference type="PANTHER" id="PTHR11409">
    <property type="entry name" value="ADENOSINE DEAMINASE"/>
    <property type="match status" value="1"/>
</dbReference>
<gene>
    <name evidence="11" type="ORF">chiPu_0002864</name>
</gene>
<dbReference type="GO" id="GO:0005829">
    <property type="term" value="C:cytosol"/>
    <property type="evidence" value="ECO:0007669"/>
    <property type="project" value="TreeGrafter"/>
</dbReference>
<evidence type="ECO:0000259" key="10">
    <source>
        <dbReference type="Pfam" id="PF00962"/>
    </source>
</evidence>
<dbReference type="EMBL" id="BEZZ01000058">
    <property type="protein sequence ID" value="GCC24463.1"/>
    <property type="molecule type" value="Genomic_DNA"/>
</dbReference>
<evidence type="ECO:0000256" key="6">
    <source>
        <dbReference type="ARBA" id="ARBA00018099"/>
    </source>
</evidence>
<dbReference type="NCBIfam" id="TIGR01430">
    <property type="entry name" value="aden_deam"/>
    <property type="match status" value="1"/>
</dbReference>
<comment type="subcellular location">
    <subcellularLocation>
        <location evidence="2">Cell membrane</location>
        <topology evidence="2">Peripheral membrane protein</topology>
        <orientation evidence="2">Extracellular side</orientation>
    </subcellularLocation>
    <subcellularLocation>
        <location evidence="3">Cytoplasmic vesicle lumen</location>
    </subcellularLocation>
</comment>
<reference evidence="11 12" key="1">
    <citation type="journal article" date="2018" name="Nat. Ecol. Evol.">
        <title>Shark genomes provide insights into elasmobranch evolution and the origin of vertebrates.</title>
        <authorList>
            <person name="Hara Y"/>
            <person name="Yamaguchi K"/>
            <person name="Onimaru K"/>
            <person name="Kadota M"/>
            <person name="Koyanagi M"/>
            <person name="Keeley SD"/>
            <person name="Tatsumi K"/>
            <person name="Tanaka K"/>
            <person name="Motone F"/>
            <person name="Kageyama Y"/>
            <person name="Nozu R"/>
            <person name="Adachi N"/>
            <person name="Nishimura O"/>
            <person name="Nakagawa R"/>
            <person name="Tanegashima C"/>
            <person name="Kiyatake I"/>
            <person name="Matsumoto R"/>
            <person name="Murakumo K"/>
            <person name="Nishida K"/>
            <person name="Terakita A"/>
            <person name="Kuratani S"/>
            <person name="Sato K"/>
            <person name="Hyodo S Kuraku.S."/>
        </authorList>
    </citation>
    <scope>NUCLEOTIDE SEQUENCE [LARGE SCALE GENOMIC DNA]</scope>
</reference>
<keyword evidence="9" id="KW-0862">Zinc</keyword>
<evidence type="ECO:0000256" key="4">
    <source>
        <dbReference type="ARBA" id="ARBA00006676"/>
    </source>
</evidence>
<dbReference type="InterPro" id="IPR032466">
    <property type="entry name" value="Metal_Hydrolase"/>
</dbReference>
<dbReference type="InterPro" id="IPR006330">
    <property type="entry name" value="Ado/ade_deaminase"/>
</dbReference>
<dbReference type="Gene3D" id="3.20.20.140">
    <property type="entry name" value="Metal-dependent hydrolases"/>
    <property type="match status" value="1"/>
</dbReference>
<dbReference type="PANTHER" id="PTHR11409:SF43">
    <property type="entry name" value="ADENOSINE DEAMINASE"/>
    <property type="match status" value="1"/>
</dbReference>
<protein>
    <recommendedName>
        <fullName evidence="6">Adenosine deaminase</fullName>
        <ecNumber evidence="5">3.5.4.4</ecNumber>
    </recommendedName>
</protein>
<accession>A0A401S233</accession>
<dbReference type="Pfam" id="PF00962">
    <property type="entry name" value="A_deaminase"/>
    <property type="match status" value="1"/>
</dbReference>
<dbReference type="OMA" id="YIATFEH"/>
<comment type="similarity">
    <text evidence="4">Belongs to the metallo-dependent hydrolases superfamily. Adenosine and AMP deaminases family.</text>
</comment>
<dbReference type="GO" id="GO:0009168">
    <property type="term" value="P:purine ribonucleoside monophosphate biosynthetic process"/>
    <property type="evidence" value="ECO:0007669"/>
    <property type="project" value="InterPro"/>
</dbReference>
<dbReference type="GO" id="GO:0004000">
    <property type="term" value="F:adenosine deaminase activity"/>
    <property type="evidence" value="ECO:0007669"/>
    <property type="project" value="UniProtKB-ARBA"/>
</dbReference>
<evidence type="ECO:0000256" key="8">
    <source>
        <dbReference type="ARBA" id="ARBA00022801"/>
    </source>
</evidence>
<evidence type="ECO:0000256" key="9">
    <source>
        <dbReference type="ARBA" id="ARBA00022833"/>
    </source>
</evidence>
<evidence type="ECO:0000313" key="11">
    <source>
        <dbReference type="EMBL" id="GCC24463.1"/>
    </source>
</evidence>
<dbReference type="GO" id="GO:0046103">
    <property type="term" value="P:inosine biosynthetic process"/>
    <property type="evidence" value="ECO:0007669"/>
    <property type="project" value="TreeGrafter"/>
</dbReference>
<dbReference type="GO" id="GO:0006154">
    <property type="term" value="P:adenosine catabolic process"/>
    <property type="evidence" value="ECO:0007669"/>
    <property type="project" value="TreeGrafter"/>
</dbReference>
<dbReference type="GO" id="GO:0042110">
    <property type="term" value="P:T cell activation"/>
    <property type="evidence" value="ECO:0007669"/>
    <property type="project" value="TreeGrafter"/>
</dbReference>
<organism evidence="11 12">
    <name type="scientific">Chiloscyllium punctatum</name>
    <name type="common">Brownbanded bambooshark</name>
    <name type="synonym">Hemiscyllium punctatum</name>
    <dbReference type="NCBI Taxonomy" id="137246"/>
    <lineage>
        <taxon>Eukaryota</taxon>
        <taxon>Metazoa</taxon>
        <taxon>Chordata</taxon>
        <taxon>Craniata</taxon>
        <taxon>Vertebrata</taxon>
        <taxon>Chondrichthyes</taxon>
        <taxon>Elasmobranchii</taxon>
        <taxon>Galeomorphii</taxon>
        <taxon>Galeoidea</taxon>
        <taxon>Orectolobiformes</taxon>
        <taxon>Hemiscylliidae</taxon>
        <taxon>Chiloscyllium</taxon>
    </lineage>
</organism>
<evidence type="ECO:0000256" key="7">
    <source>
        <dbReference type="ARBA" id="ARBA00022723"/>
    </source>
</evidence>
<dbReference type="SUPFAM" id="SSF51556">
    <property type="entry name" value="Metallo-dependent hydrolases"/>
    <property type="match status" value="1"/>
</dbReference>
<feature type="domain" description="Adenosine deaminase" evidence="10">
    <location>
        <begin position="13"/>
        <end position="350"/>
    </location>
</feature>
<dbReference type="FunFam" id="3.20.20.140:FF:000057">
    <property type="entry name" value="Adenosine deaminase"/>
    <property type="match status" value="1"/>
</dbReference>
<dbReference type="GO" id="GO:0046872">
    <property type="term" value="F:metal ion binding"/>
    <property type="evidence" value="ECO:0007669"/>
    <property type="project" value="UniProtKB-KW"/>
</dbReference>
<dbReference type="EC" id="3.5.4.4" evidence="5"/>
<keyword evidence="7" id="KW-0479">Metal-binding</keyword>
<keyword evidence="12" id="KW-1185">Reference proteome</keyword>
<dbReference type="InterPro" id="IPR001365">
    <property type="entry name" value="A_deaminase_dom"/>
</dbReference>
<evidence type="ECO:0000256" key="5">
    <source>
        <dbReference type="ARBA" id="ARBA00012784"/>
    </source>
</evidence>
<dbReference type="OrthoDB" id="272271at2759"/>
<comment type="cofactor">
    <cofactor evidence="1">
        <name>Zn(2+)</name>
        <dbReference type="ChEBI" id="CHEBI:29105"/>
    </cofactor>
</comment>
<proteinExistence type="inferred from homology"/>
<evidence type="ECO:0000256" key="2">
    <source>
        <dbReference type="ARBA" id="ARBA00004296"/>
    </source>
</evidence>